<evidence type="ECO:0008006" key="3">
    <source>
        <dbReference type="Google" id="ProtNLM"/>
    </source>
</evidence>
<sequence>MKGENLGHHWELLQSLLPLYQALTTVELGDGRSTLLWTDVWNGDEALEDHLPRLFSHCTRKDSTVQQAINSNLHGCFVNRMSTQANDELQQLKVILQQTQLTDQPDTRLSAFSRTKDKLDTSAIYRLLKAQGHQDDPSSAFIWKNATPPRVQMFFWLLLEA</sequence>
<evidence type="ECO:0000313" key="2">
    <source>
        <dbReference type="Proteomes" id="UP000604825"/>
    </source>
</evidence>
<organism evidence="1 2">
    <name type="scientific">Miscanthus lutarioriparius</name>
    <dbReference type="NCBI Taxonomy" id="422564"/>
    <lineage>
        <taxon>Eukaryota</taxon>
        <taxon>Viridiplantae</taxon>
        <taxon>Streptophyta</taxon>
        <taxon>Embryophyta</taxon>
        <taxon>Tracheophyta</taxon>
        <taxon>Spermatophyta</taxon>
        <taxon>Magnoliopsida</taxon>
        <taxon>Liliopsida</taxon>
        <taxon>Poales</taxon>
        <taxon>Poaceae</taxon>
        <taxon>PACMAD clade</taxon>
        <taxon>Panicoideae</taxon>
        <taxon>Andropogonodae</taxon>
        <taxon>Andropogoneae</taxon>
        <taxon>Saccharinae</taxon>
        <taxon>Miscanthus</taxon>
    </lineage>
</organism>
<dbReference type="PANTHER" id="PTHR36617">
    <property type="entry name" value="PROTEIN, PUTATIVE-RELATED"/>
    <property type="match status" value="1"/>
</dbReference>
<accession>A0A811RPV6</accession>
<reference evidence="1" key="1">
    <citation type="submission" date="2020-10" db="EMBL/GenBank/DDBJ databases">
        <authorList>
            <person name="Han B."/>
            <person name="Lu T."/>
            <person name="Zhao Q."/>
            <person name="Huang X."/>
            <person name="Zhao Y."/>
        </authorList>
    </citation>
    <scope>NUCLEOTIDE SEQUENCE</scope>
</reference>
<dbReference type="OrthoDB" id="690234at2759"/>
<comment type="caution">
    <text evidence="1">The sequence shown here is derived from an EMBL/GenBank/DDBJ whole genome shotgun (WGS) entry which is preliminary data.</text>
</comment>
<evidence type="ECO:0000313" key="1">
    <source>
        <dbReference type="EMBL" id="CAD6272605.1"/>
    </source>
</evidence>
<dbReference type="PANTHER" id="PTHR36617:SF16">
    <property type="entry name" value="OS04G0516500 PROTEIN"/>
    <property type="match status" value="1"/>
</dbReference>
<dbReference type="AlphaFoldDB" id="A0A811RPV6"/>
<dbReference type="EMBL" id="CAJGYO010000016">
    <property type="protein sequence ID" value="CAD6272605.1"/>
    <property type="molecule type" value="Genomic_DNA"/>
</dbReference>
<protein>
    <recommendedName>
        <fullName evidence="3">Reverse transcriptase zinc-binding domain-containing protein</fullName>
    </recommendedName>
</protein>
<name>A0A811RPV6_9POAL</name>
<dbReference type="Proteomes" id="UP000604825">
    <property type="component" value="Unassembled WGS sequence"/>
</dbReference>
<keyword evidence="2" id="KW-1185">Reference proteome</keyword>
<gene>
    <name evidence="1" type="ORF">NCGR_LOCUS55879</name>
</gene>
<proteinExistence type="predicted"/>